<name>A0A7S8CAM3_9BACI</name>
<organism evidence="2 3">
    <name type="scientific">Mangrovibacillus cuniculi</name>
    <dbReference type="NCBI Taxonomy" id="2593652"/>
    <lineage>
        <taxon>Bacteria</taxon>
        <taxon>Bacillati</taxon>
        <taxon>Bacillota</taxon>
        <taxon>Bacilli</taxon>
        <taxon>Bacillales</taxon>
        <taxon>Bacillaceae</taxon>
        <taxon>Mangrovibacillus</taxon>
    </lineage>
</organism>
<evidence type="ECO:0000313" key="3">
    <source>
        <dbReference type="Proteomes" id="UP000593626"/>
    </source>
</evidence>
<dbReference type="Proteomes" id="UP000593626">
    <property type="component" value="Chromosome"/>
</dbReference>
<protein>
    <recommendedName>
        <fullName evidence="4">Spore coat protein</fullName>
    </recommendedName>
</protein>
<reference evidence="2 3" key="1">
    <citation type="submission" date="2019-07" db="EMBL/GenBank/DDBJ databases">
        <title>Genome sequence of 2 isolates from Red Sea Mangroves.</title>
        <authorList>
            <person name="Sefrji F."/>
            <person name="Michoud G."/>
            <person name="Merlino G."/>
            <person name="Daffonchio D."/>
        </authorList>
    </citation>
    <scope>NUCLEOTIDE SEQUENCE [LARGE SCALE GENOMIC DNA]</scope>
    <source>
        <strain evidence="2 3">R1DC41</strain>
    </source>
</reference>
<keyword evidence="3" id="KW-1185">Reference proteome</keyword>
<feature type="chain" id="PRO_5038908729" description="Spore coat protein" evidence="1">
    <location>
        <begin position="24"/>
        <end position="265"/>
    </location>
</feature>
<accession>A0A7S8CAM3</accession>
<evidence type="ECO:0000313" key="2">
    <source>
        <dbReference type="EMBL" id="QPC46487.1"/>
    </source>
</evidence>
<evidence type="ECO:0000256" key="1">
    <source>
        <dbReference type="SAM" id="SignalP"/>
    </source>
</evidence>
<dbReference type="RefSeq" id="WP_239674009.1">
    <property type="nucleotide sequence ID" value="NZ_CP049742.1"/>
</dbReference>
<evidence type="ECO:0008006" key="4">
    <source>
        <dbReference type="Google" id="ProtNLM"/>
    </source>
</evidence>
<keyword evidence="1" id="KW-0732">Signal</keyword>
<proteinExistence type="predicted"/>
<dbReference type="AlphaFoldDB" id="A0A7S8CAM3"/>
<dbReference type="KEGG" id="mcui:G8O30_05660"/>
<sequence>MTGKKELMLAFGAFFFMSLHALAGSVVSEQEVVESETGEKTLKPLLIQQKSIDVTGDKKKDQIDLYGTPFEEKSPFFTSVEATITMPESSTKKIQYEDGYEPKIVFEDLNHDGVKDLFYFSATGGSGGFYNYQLDTLKGGEVRNIPLPDSPIIEGRFLDHYQASIKIPGLETITVDLSSRKEDYNRLGLYQDGKLNEPTELMVNPTSFYQIVKIKGYRGKGLKGYQSINGAYQADNIGTVETMYYYDQGKWNVITSSWVPAPSVK</sequence>
<feature type="signal peptide" evidence="1">
    <location>
        <begin position="1"/>
        <end position="23"/>
    </location>
</feature>
<dbReference type="EMBL" id="CP049742">
    <property type="protein sequence ID" value="QPC46487.1"/>
    <property type="molecule type" value="Genomic_DNA"/>
</dbReference>
<gene>
    <name evidence="2" type="ORF">G8O30_05660</name>
</gene>